<name>A0ABT0IZ76_9MICO</name>
<accession>A0ABT0IZ76</accession>
<dbReference type="Proteomes" id="UP001651050">
    <property type="component" value="Unassembled WGS sequence"/>
</dbReference>
<proteinExistence type="predicted"/>
<protein>
    <submittedName>
        <fullName evidence="1">Endonuclease domain-containing protein</fullName>
    </submittedName>
</protein>
<reference evidence="1 2" key="1">
    <citation type="submission" date="2022-02" db="EMBL/GenBank/DDBJ databases">
        <title>The car tank lid bacteriome: a reservoir of bacteria with potential in bioremediation of fuel.</title>
        <authorList>
            <person name="Vidal-Verdu A."/>
            <person name="Gomez-Martinez D."/>
            <person name="Latorre-Perez A."/>
            <person name="Pereto J."/>
            <person name="Porcar M."/>
        </authorList>
    </citation>
    <scope>NUCLEOTIDE SEQUENCE [LARGE SCALE GENOMIC DNA]</scope>
    <source>
        <strain evidence="1 2">4D.3</strain>
    </source>
</reference>
<dbReference type="RefSeq" id="WP_416342433.1">
    <property type="nucleotide sequence ID" value="NZ_JALQCY010000001.1"/>
</dbReference>
<evidence type="ECO:0000313" key="2">
    <source>
        <dbReference type="Proteomes" id="UP001651050"/>
    </source>
</evidence>
<dbReference type="EMBL" id="JALQCY010000001">
    <property type="protein sequence ID" value="MCK9792560.1"/>
    <property type="molecule type" value="Genomic_DNA"/>
</dbReference>
<keyword evidence="1" id="KW-0255">Endonuclease</keyword>
<comment type="caution">
    <text evidence="1">The sequence shown here is derived from an EMBL/GenBank/DDBJ whole genome shotgun (WGS) entry which is preliminary data.</text>
</comment>
<evidence type="ECO:0000313" key="1">
    <source>
        <dbReference type="EMBL" id="MCK9792560.1"/>
    </source>
</evidence>
<dbReference type="GO" id="GO:0004519">
    <property type="term" value="F:endonuclease activity"/>
    <property type="evidence" value="ECO:0007669"/>
    <property type="project" value="UniProtKB-KW"/>
</dbReference>
<keyword evidence="1" id="KW-0378">Hydrolase</keyword>
<keyword evidence="2" id="KW-1185">Reference proteome</keyword>
<keyword evidence="1" id="KW-0540">Nuclease</keyword>
<organism evidence="1 2">
    <name type="scientific">Isoptericola peretonis</name>
    <dbReference type="NCBI Taxonomy" id="2918523"/>
    <lineage>
        <taxon>Bacteria</taxon>
        <taxon>Bacillati</taxon>
        <taxon>Actinomycetota</taxon>
        <taxon>Actinomycetes</taxon>
        <taxon>Micrococcales</taxon>
        <taxon>Promicromonosporaceae</taxon>
        <taxon>Isoptericola</taxon>
    </lineage>
</organism>
<gene>
    <name evidence="1" type="ORF">M1843_02210</name>
</gene>
<sequence>MHRRAAPPPDLVRTATRQCGLVDLAQCHDAGLSDKEVRGLVARAGLRRVTRGVLELTAAAPDRADLPARRRRTAWLAMLAFGPDSVAVGPCALALHRVEGLPLTIRPEAALPRASNRRHRDGLLLRQFDDGMDVVEVDGRRTVSVEWALAQAVPELPREYGLAVLDSVLHRRLLDRAGLERAHEAARGRRGVATRHDLWELADHRAESPLESFARLECVEDGIGPHTLQLPLLGRDETVLGRGDLAWRRRDGRWLVAELDGADVHGTPRAVYADRRRQNLFTGTGAVHLLRFTGRDRGHIATTVRRALAA</sequence>